<dbReference type="Proteomes" id="UP000521872">
    <property type="component" value="Unassembled WGS sequence"/>
</dbReference>
<evidence type="ECO:0000256" key="2">
    <source>
        <dbReference type="SAM" id="Phobius"/>
    </source>
</evidence>
<keyword evidence="2" id="KW-0472">Membrane</keyword>
<name>A0A8H4QR90_9AGAR</name>
<evidence type="ECO:0000256" key="1">
    <source>
        <dbReference type="SAM" id="MobiDB-lite"/>
    </source>
</evidence>
<accession>A0A8H4QR90</accession>
<evidence type="ECO:0000313" key="3">
    <source>
        <dbReference type="EMBL" id="KAF4615935.1"/>
    </source>
</evidence>
<keyword evidence="2" id="KW-0812">Transmembrane</keyword>
<feature type="region of interest" description="Disordered" evidence="1">
    <location>
        <begin position="118"/>
        <end position="155"/>
    </location>
</feature>
<comment type="caution">
    <text evidence="3">The sequence shown here is derived from an EMBL/GenBank/DDBJ whole genome shotgun (WGS) entry which is preliminary data.</text>
</comment>
<organism evidence="3 4">
    <name type="scientific">Agrocybe pediades</name>
    <dbReference type="NCBI Taxonomy" id="84607"/>
    <lineage>
        <taxon>Eukaryota</taxon>
        <taxon>Fungi</taxon>
        <taxon>Dikarya</taxon>
        <taxon>Basidiomycota</taxon>
        <taxon>Agaricomycotina</taxon>
        <taxon>Agaricomycetes</taxon>
        <taxon>Agaricomycetidae</taxon>
        <taxon>Agaricales</taxon>
        <taxon>Agaricineae</taxon>
        <taxon>Strophariaceae</taxon>
        <taxon>Agrocybe</taxon>
    </lineage>
</organism>
<gene>
    <name evidence="3" type="ORF">D9613_011324</name>
</gene>
<keyword evidence="4" id="KW-1185">Reference proteome</keyword>
<sequence>MSTRITTTISSVSNKLKPHKAEAFQRIRINAACLVTTLVISYLLPLPSIPSALKLLVFSARAHGHPASWSAEWIWERVCFLEMGLVSLWMYNIVEALYAIKYPRTPLPAVTSPAAKKTLKSAIPPSTSTTPKRAFKILSPNTSPQPQRPFAPSSSLSSVSMALHSLSASTGSGYPPSPVSTPSRVLHYNTPLSSSTGTASILNASSTSSNYLDTPSPVISAYRGKHIGGDVGRALDGSYLSRIMQEEEDSMDD</sequence>
<dbReference type="AlphaFoldDB" id="A0A8H4QR90"/>
<evidence type="ECO:0000313" key="4">
    <source>
        <dbReference type="Proteomes" id="UP000521872"/>
    </source>
</evidence>
<protein>
    <submittedName>
        <fullName evidence="3">Uncharacterized protein</fullName>
    </submittedName>
</protein>
<keyword evidence="2" id="KW-1133">Transmembrane helix</keyword>
<feature type="transmembrane region" description="Helical" evidence="2">
    <location>
        <begin position="27"/>
        <end position="44"/>
    </location>
</feature>
<reference evidence="3 4" key="1">
    <citation type="submission" date="2019-12" db="EMBL/GenBank/DDBJ databases">
        <authorList>
            <person name="Floudas D."/>
            <person name="Bentzer J."/>
            <person name="Ahren D."/>
            <person name="Johansson T."/>
            <person name="Persson P."/>
            <person name="Tunlid A."/>
        </authorList>
    </citation>
    <scope>NUCLEOTIDE SEQUENCE [LARGE SCALE GENOMIC DNA]</scope>
    <source>
        <strain evidence="3 4">CBS 102.39</strain>
    </source>
</reference>
<dbReference type="EMBL" id="JAACJL010000032">
    <property type="protein sequence ID" value="KAF4615935.1"/>
    <property type="molecule type" value="Genomic_DNA"/>
</dbReference>
<proteinExistence type="predicted"/>